<reference evidence="18" key="3">
    <citation type="submission" date="2015-06" db="UniProtKB">
        <authorList>
            <consortium name="EnsemblMetazoa"/>
        </authorList>
    </citation>
    <scope>IDENTIFICATION</scope>
</reference>
<dbReference type="PROSITE" id="PS00237">
    <property type="entry name" value="G_PROTEIN_RECEP_F1_1"/>
    <property type="match status" value="1"/>
</dbReference>
<reference evidence="17 19" key="2">
    <citation type="journal article" date="2013" name="Nature">
        <title>Insights into bilaterian evolution from three spiralian genomes.</title>
        <authorList>
            <person name="Simakov O."/>
            <person name="Marletaz F."/>
            <person name="Cho S.J."/>
            <person name="Edsinger-Gonzales E."/>
            <person name="Havlak P."/>
            <person name="Hellsten U."/>
            <person name="Kuo D.H."/>
            <person name="Larsson T."/>
            <person name="Lv J."/>
            <person name="Arendt D."/>
            <person name="Savage R."/>
            <person name="Osoegawa K."/>
            <person name="de Jong P."/>
            <person name="Grimwood J."/>
            <person name="Chapman J.A."/>
            <person name="Shapiro H."/>
            <person name="Aerts A."/>
            <person name="Otillar R.P."/>
            <person name="Terry A.Y."/>
            <person name="Boore J.L."/>
            <person name="Grigoriev I.V."/>
            <person name="Lindberg D.R."/>
            <person name="Seaver E.C."/>
            <person name="Weisblat D.A."/>
            <person name="Putnam N.H."/>
            <person name="Rokhsar D.S."/>
        </authorList>
    </citation>
    <scope>NUCLEOTIDE SEQUENCE</scope>
</reference>
<dbReference type="EMBL" id="KB095946">
    <property type="protein sequence ID" value="ESO09632.1"/>
    <property type="molecule type" value="Genomic_DNA"/>
</dbReference>
<dbReference type="GO" id="GO:0008528">
    <property type="term" value="F:G protein-coupled peptide receptor activity"/>
    <property type="evidence" value="ECO:0000318"/>
    <property type="project" value="GO_Central"/>
</dbReference>
<dbReference type="CTD" id="20196597"/>
<gene>
    <name evidence="18" type="primary">20196597</name>
    <name evidence="17" type="ORF">HELRODRAFT_142036</name>
</gene>
<dbReference type="InterPro" id="IPR000276">
    <property type="entry name" value="GPCR_Rhodpsn"/>
</dbReference>
<feature type="transmembrane region" description="Helical" evidence="15">
    <location>
        <begin position="123"/>
        <end position="143"/>
    </location>
</feature>
<dbReference type="PANTHER" id="PTHR24235">
    <property type="entry name" value="NEUROPEPTIDE Y RECEPTOR"/>
    <property type="match status" value="1"/>
</dbReference>
<keyword evidence="4" id="KW-1003">Cell membrane</keyword>
<keyword evidence="11" id="KW-0325">Glycoprotein</keyword>
<evidence type="ECO:0000256" key="15">
    <source>
        <dbReference type="SAM" id="Phobius"/>
    </source>
</evidence>
<evidence type="ECO:0000313" key="19">
    <source>
        <dbReference type="Proteomes" id="UP000015101"/>
    </source>
</evidence>
<evidence type="ECO:0000256" key="11">
    <source>
        <dbReference type="ARBA" id="ARBA00023180"/>
    </source>
</evidence>
<dbReference type="EnsemblMetazoa" id="HelroT142036">
    <property type="protein sequence ID" value="HelroP142036"/>
    <property type="gene ID" value="HelroG142036"/>
</dbReference>
<evidence type="ECO:0000256" key="7">
    <source>
        <dbReference type="ARBA" id="ARBA00023040"/>
    </source>
</evidence>
<dbReference type="PRINTS" id="PR00237">
    <property type="entry name" value="GPCRRHODOPSN"/>
</dbReference>
<sequence>VRIVIVIIYATIVLVGFVSNLAVIIIGMQSCRIVKNRLSVTSILIIVLACSDLCLCVFCLPIQLHYQLTNDWHLGEVMCKIVFSAFALPMYVSVFTILLIAIDRYRLIVCPLKNRISVNAACVSVLLTVIFAVLMASPVMYYLTVLRIESPTNIDEYRILCVEEWSSDWSMEVYSAVTFCFMYCLPMLLTGYFYLRIYLRLQFRNPPLKSHPQKTIKTYKTFNILFLIVTNFTLCWTPWNIFSLIVGLRARVDFGPYFTLVDILLKAFAMLSVCTNPFLYCWLNDRLKKD</sequence>
<name>T1EJ47_HELRO</name>
<evidence type="ECO:0000256" key="1">
    <source>
        <dbReference type="ARBA" id="ARBA00004651"/>
    </source>
</evidence>
<dbReference type="InterPro" id="IPR000611">
    <property type="entry name" value="NPY_rcpt"/>
</dbReference>
<keyword evidence="13" id="KW-0449">Lipoprotein</keyword>
<keyword evidence="7 14" id="KW-0297">G-protein coupled receptor</keyword>
<dbReference type="Pfam" id="PF00001">
    <property type="entry name" value="7tm_1"/>
    <property type="match status" value="1"/>
</dbReference>
<dbReference type="Proteomes" id="UP000015101">
    <property type="component" value="Unassembled WGS sequence"/>
</dbReference>
<comment type="similarity">
    <text evidence="2 14">Belongs to the G-protein coupled receptor 1 family.</text>
</comment>
<keyword evidence="19" id="KW-1185">Reference proteome</keyword>
<keyword evidence="5 14" id="KW-0812">Transmembrane</keyword>
<evidence type="ECO:0000313" key="18">
    <source>
        <dbReference type="EnsemblMetazoa" id="HelroP142036"/>
    </source>
</evidence>
<dbReference type="HOGENOM" id="CLU_009579_6_1_1"/>
<evidence type="ECO:0000259" key="16">
    <source>
        <dbReference type="PROSITE" id="PS50262"/>
    </source>
</evidence>
<evidence type="ECO:0000256" key="9">
    <source>
        <dbReference type="ARBA" id="ARBA00023139"/>
    </source>
</evidence>
<feature type="transmembrane region" description="Helical" evidence="15">
    <location>
        <begin position="6"/>
        <end position="28"/>
    </location>
</feature>
<proteinExistence type="inferred from homology"/>
<evidence type="ECO:0000256" key="10">
    <source>
        <dbReference type="ARBA" id="ARBA00023170"/>
    </source>
</evidence>
<accession>T1EJ47</accession>
<evidence type="ECO:0000256" key="12">
    <source>
        <dbReference type="ARBA" id="ARBA00023224"/>
    </source>
</evidence>
<dbReference type="PROSITE" id="PS50262">
    <property type="entry name" value="G_PROTEIN_RECEP_F1_2"/>
    <property type="match status" value="1"/>
</dbReference>
<feature type="transmembrane region" description="Helical" evidence="15">
    <location>
        <begin position="40"/>
        <end position="66"/>
    </location>
</feature>
<feature type="transmembrane region" description="Helical" evidence="15">
    <location>
        <begin position="224"/>
        <end position="248"/>
    </location>
</feature>
<dbReference type="OrthoDB" id="9046662at2759"/>
<dbReference type="OMA" id="GWINNSI"/>
<keyword evidence="12 14" id="KW-0807">Transducer</keyword>
<evidence type="ECO:0000313" key="17">
    <source>
        <dbReference type="EMBL" id="ESO09632.1"/>
    </source>
</evidence>
<keyword evidence="8 15" id="KW-0472">Membrane</keyword>
<evidence type="ECO:0000256" key="3">
    <source>
        <dbReference type="ARBA" id="ARBA00019471"/>
    </source>
</evidence>
<dbReference type="RefSeq" id="XP_009012256.1">
    <property type="nucleotide sequence ID" value="XM_009014008.1"/>
</dbReference>
<feature type="transmembrane region" description="Helical" evidence="15">
    <location>
        <begin position="81"/>
        <end position="102"/>
    </location>
</feature>
<dbReference type="InParanoid" id="T1EJ47"/>
<organism evidence="18 19">
    <name type="scientific">Helobdella robusta</name>
    <name type="common">Californian leech</name>
    <dbReference type="NCBI Taxonomy" id="6412"/>
    <lineage>
        <taxon>Eukaryota</taxon>
        <taxon>Metazoa</taxon>
        <taxon>Spiralia</taxon>
        <taxon>Lophotrochozoa</taxon>
        <taxon>Annelida</taxon>
        <taxon>Clitellata</taxon>
        <taxon>Hirudinea</taxon>
        <taxon>Rhynchobdellida</taxon>
        <taxon>Glossiphoniidae</taxon>
        <taxon>Helobdella</taxon>
    </lineage>
</organism>
<dbReference type="SUPFAM" id="SSF81321">
    <property type="entry name" value="Family A G protein-coupled receptor-like"/>
    <property type="match status" value="1"/>
</dbReference>
<evidence type="ECO:0000256" key="2">
    <source>
        <dbReference type="ARBA" id="ARBA00010663"/>
    </source>
</evidence>
<dbReference type="AlphaFoldDB" id="T1EJ47"/>
<evidence type="ECO:0000256" key="6">
    <source>
        <dbReference type="ARBA" id="ARBA00022989"/>
    </source>
</evidence>
<evidence type="ECO:0000256" key="14">
    <source>
        <dbReference type="RuleBase" id="RU000688"/>
    </source>
</evidence>
<reference evidence="19" key="1">
    <citation type="submission" date="2012-12" db="EMBL/GenBank/DDBJ databases">
        <authorList>
            <person name="Hellsten U."/>
            <person name="Grimwood J."/>
            <person name="Chapman J.A."/>
            <person name="Shapiro H."/>
            <person name="Aerts A."/>
            <person name="Otillar R.P."/>
            <person name="Terry A.Y."/>
            <person name="Boore J.L."/>
            <person name="Simakov O."/>
            <person name="Marletaz F."/>
            <person name="Cho S.-J."/>
            <person name="Edsinger-Gonzales E."/>
            <person name="Havlak P."/>
            <person name="Kuo D.-H."/>
            <person name="Larsson T."/>
            <person name="Lv J."/>
            <person name="Arendt D."/>
            <person name="Savage R."/>
            <person name="Osoegawa K."/>
            <person name="de Jong P."/>
            <person name="Lindberg D.R."/>
            <person name="Seaver E.C."/>
            <person name="Weisblat D.A."/>
            <person name="Putnam N.H."/>
            <person name="Grigoriev I.V."/>
            <person name="Rokhsar D.S."/>
        </authorList>
    </citation>
    <scope>NUCLEOTIDE SEQUENCE</scope>
</reference>
<comment type="subcellular location">
    <subcellularLocation>
        <location evidence="1">Cell membrane</location>
        <topology evidence="1">Multi-pass membrane protein</topology>
    </subcellularLocation>
</comment>
<dbReference type="PANTHER" id="PTHR24235:SF24">
    <property type="entry name" value="NEUROPEPTIDE Y RECEPTOR TYPE 1"/>
    <property type="match status" value="1"/>
</dbReference>
<dbReference type="InterPro" id="IPR017452">
    <property type="entry name" value="GPCR_Rhodpsn_7TM"/>
</dbReference>
<keyword evidence="9" id="KW-0564">Palmitate</keyword>
<evidence type="ECO:0000256" key="4">
    <source>
        <dbReference type="ARBA" id="ARBA00022475"/>
    </source>
</evidence>
<dbReference type="FunFam" id="1.20.1070.10:FF:000373">
    <property type="entry name" value="Neuropeptide F receptor"/>
    <property type="match status" value="1"/>
</dbReference>
<feature type="transmembrane region" description="Helical" evidence="15">
    <location>
        <begin position="263"/>
        <end position="283"/>
    </location>
</feature>
<dbReference type="GO" id="GO:0005886">
    <property type="term" value="C:plasma membrane"/>
    <property type="evidence" value="ECO:0000318"/>
    <property type="project" value="GO_Central"/>
</dbReference>
<dbReference type="PRINTS" id="PR01012">
    <property type="entry name" value="NRPEPTIDEYR"/>
</dbReference>
<feature type="transmembrane region" description="Helical" evidence="15">
    <location>
        <begin position="173"/>
        <end position="195"/>
    </location>
</feature>
<feature type="domain" description="G-protein coupled receptors family 1 profile" evidence="16">
    <location>
        <begin position="19"/>
        <end position="280"/>
    </location>
</feature>
<evidence type="ECO:0000256" key="13">
    <source>
        <dbReference type="ARBA" id="ARBA00023288"/>
    </source>
</evidence>
<protein>
    <recommendedName>
        <fullName evidence="3">Neuropeptide Y receptor type 1</fullName>
    </recommendedName>
</protein>
<keyword evidence="6 15" id="KW-1133">Transmembrane helix</keyword>
<dbReference type="GO" id="GO:0004983">
    <property type="term" value="F:neuropeptide Y receptor activity"/>
    <property type="evidence" value="ECO:0007669"/>
    <property type="project" value="InterPro"/>
</dbReference>
<dbReference type="GeneID" id="20196597"/>
<dbReference type="EMBL" id="AMQM01009101">
    <property type="status" value="NOT_ANNOTATED_CDS"/>
    <property type="molecule type" value="Genomic_DNA"/>
</dbReference>
<dbReference type="Gene3D" id="1.20.1070.10">
    <property type="entry name" value="Rhodopsin 7-helix transmembrane proteins"/>
    <property type="match status" value="1"/>
</dbReference>
<evidence type="ECO:0000256" key="5">
    <source>
        <dbReference type="ARBA" id="ARBA00022692"/>
    </source>
</evidence>
<dbReference type="GO" id="GO:0007218">
    <property type="term" value="P:neuropeptide signaling pathway"/>
    <property type="evidence" value="ECO:0000318"/>
    <property type="project" value="GO_Central"/>
</dbReference>
<evidence type="ECO:0000256" key="8">
    <source>
        <dbReference type="ARBA" id="ARBA00023136"/>
    </source>
</evidence>
<dbReference type="eggNOG" id="KOG3656">
    <property type="taxonomic scope" value="Eukaryota"/>
</dbReference>
<dbReference type="STRING" id="6412.T1EJ47"/>
<keyword evidence="10 14" id="KW-0675">Receptor</keyword>
<dbReference type="KEGG" id="hro:HELRODRAFT_142036"/>